<proteinExistence type="predicted"/>
<evidence type="ECO:0000259" key="6">
    <source>
        <dbReference type="PROSITE" id="PS51296"/>
    </source>
</evidence>
<dbReference type="GO" id="GO:0016705">
    <property type="term" value="F:oxidoreductase activity, acting on paired donors, with incorporation or reduction of molecular oxygen"/>
    <property type="evidence" value="ECO:0007669"/>
    <property type="project" value="UniProtKB-ARBA"/>
</dbReference>
<keyword evidence="5" id="KW-1015">Disulfide bond</keyword>
<dbReference type="PROSITE" id="PS51296">
    <property type="entry name" value="RIESKE"/>
    <property type="match status" value="1"/>
</dbReference>
<evidence type="ECO:0000313" key="8">
    <source>
        <dbReference type="Proteomes" id="UP000469440"/>
    </source>
</evidence>
<evidence type="ECO:0000256" key="2">
    <source>
        <dbReference type="ARBA" id="ARBA00022723"/>
    </source>
</evidence>
<dbReference type="GO" id="GO:0051537">
    <property type="term" value="F:2 iron, 2 sulfur cluster binding"/>
    <property type="evidence" value="ECO:0007669"/>
    <property type="project" value="UniProtKB-KW"/>
</dbReference>
<dbReference type="Pfam" id="PF00355">
    <property type="entry name" value="Rieske"/>
    <property type="match status" value="1"/>
</dbReference>
<keyword evidence="4" id="KW-0411">Iron-sulfur</keyword>
<dbReference type="InterPro" id="IPR006076">
    <property type="entry name" value="FAD-dep_OxRdtase"/>
</dbReference>
<evidence type="ECO:0000313" key="7">
    <source>
        <dbReference type="EMBL" id="MVB12568.1"/>
    </source>
</evidence>
<keyword evidence="8" id="KW-1185">Reference proteome</keyword>
<comment type="caution">
    <text evidence="7">The sequence shown here is derived from an EMBL/GenBank/DDBJ whole genome shotgun (WGS) entry which is preliminary data.</text>
</comment>
<dbReference type="Gene3D" id="3.50.50.60">
    <property type="entry name" value="FAD/NAD(P)-binding domain"/>
    <property type="match status" value="1"/>
</dbReference>
<accession>A0A6N8I3N7</accession>
<dbReference type="Gene3D" id="3.30.9.10">
    <property type="entry name" value="D-Amino Acid Oxidase, subunit A, domain 2"/>
    <property type="match status" value="1"/>
</dbReference>
<dbReference type="EMBL" id="VWXL01000100">
    <property type="protein sequence ID" value="MVB12568.1"/>
    <property type="molecule type" value="Genomic_DNA"/>
</dbReference>
<organism evidence="7 8">
    <name type="scientific">Caproicibacter fermentans</name>
    <dbReference type="NCBI Taxonomy" id="2576756"/>
    <lineage>
        <taxon>Bacteria</taxon>
        <taxon>Bacillati</taxon>
        <taxon>Bacillota</taxon>
        <taxon>Clostridia</taxon>
        <taxon>Eubacteriales</taxon>
        <taxon>Acutalibacteraceae</taxon>
        <taxon>Caproicibacter</taxon>
    </lineage>
</organism>
<dbReference type="GO" id="GO:0005737">
    <property type="term" value="C:cytoplasm"/>
    <property type="evidence" value="ECO:0007669"/>
    <property type="project" value="TreeGrafter"/>
</dbReference>
<dbReference type="Gene3D" id="2.102.10.10">
    <property type="entry name" value="Rieske [2Fe-2S] iron-sulphur domain"/>
    <property type="match status" value="1"/>
</dbReference>
<dbReference type="InterPro" id="IPR005805">
    <property type="entry name" value="Rieske_Fe-S_prot_C"/>
</dbReference>
<dbReference type="InterPro" id="IPR036922">
    <property type="entry name" value="Rieske_2Fe-2S_sf"/>
</dbReference>
<dbReference type="SUPFAM" id="SSF51905">
    <property type="entry name" value="FAD/NAD(P)-binding domain"/>
    <property type="match status" value="1"/>
</dbReference>
<dbReference type="GO" id="GO:0016020">
    <property type="term" value="C:membrane"/>
    <property type="evidence" value="ECO:0007669"/>
    <property type="project" value="InterPro"/>
</dbReference>
<dbReference type="GO" id="GO:0004497">
    <property type="term" value="F:monooxygenase activity"/>
    <property type="evidence" value="ECO:0007669"/>
    <property type="project" value="UniProtKB-ARBA"/>
</dbReference>
<evidence type="ECO:0000256" key="5">
    <source>
        <dbReference type="ARBA" id="ARBA00023157"/>
    </source>
</evidence>
<dbReference type="PRINTS" id="PR00162">
    <property type="entry name" value="RIESKE"/>
</dbReference>
<dbReference type="Pfam" id="PF01266">
    <property type="entry name" value="DAO"/>
    <property type="match status" value="1"/>
</dbReference>
<dbReference type="InterPro" id="IPR017941">
    <property type="entry name" value="Rieske_2Fe-2S"/>
</dbReference>
<feature type="domain" description="Rieske" evidence="6">
    <location>
        <begin position="413"/>
        <end position="499"/>
    </location>
</feature>
<keyword evidence="2" id="KW-0479">Metal-binding</keyword>
<dbReference type="InterPro" id="IPR036188">
    <property type="entry name" value="FAD/NAD-bd_sf"/>
</dbReference>
<evidence type="ECO:0000256" key="3">
    <source>
        <dbReference type="ARBA" id="ARBA00023004"/>
    </source>
</evidence>
<evidence type="ECO:0000256" key="1">
    <source>
        <dbReference type="ARBA" id="ARBA00022714"/>
    </source>
</evidence>
<keyword evidence="3" id="KW-0408">Iron</keyword>
<protein>
    <submittedName>
        <fullName evidence="7">Cytochrome b6-f complex iron-sulfur subunit</fullName>
    </submittedName>
</protein>
<dbReference type="AlphaFoldDB" id="A0A6N8I3N7"/>
<dbReference type="PANTHER" id="PTHR13847:SF274">
    <property type="entry name" value="RIESKE 2FE-2S IRON-SULFUR PROTEIN YHFW-RELATED"/>
    <property type="match status" value="1"/>
</dbReference>
<gene>
    <name evidence="7" type="primary">petC</name>
    <name evidence="7" type="ORF">CAFE_33090</name>
</gene>
<dbReference type="SUPFAM" id="SSF50022">
    <property type="entry name" value="ISP domain"/>
    <property type="match status" value="1"/>
</dbReference>
<dbReference type="Proteomes" id="UP000469440">
    <property type="component" value="Unassembled WGS sequence"/>
</dbReference>
<name>A0A6N8I3N7_9FIRM</name>
<keyword evidence="1" id="KW-0001">2Fe-2S</keyword>
<reference evidence="7 8" key="1">
    <citation type="submission" date="2019-09" db="EMBL/GenBank/DDBJ databases">
        <title>Genome sequence of Clostridium sp. EA1.</title>
        <authorList>
            <person name="Poehlein A."/>
            <person name="Bengelsdorf F.R."/>
            <person name="Daniel R."/>
        </authorList>
    </citation>
    <scope>NUCLEOTIDE SEQUENCE [LARGE SCALE GENOMIC DNA]</scope>
    <source>
        <strain evidence="7 8">EA1</strain>
    </source>
</reference>
<sequence>MEENRFQSCWQTVAPPEFPKLSGDCNADAVIVGGGLCGLLCAYELQRRGVRDIVILEAGRVLHGTTARTTAKITSQHGLIYSSLEKGMGTKAAWQYAKANEEAVSRFAQIVQTEKIDCDFVPCDAYVFSCTPEGAQRVREEAETARRLSIDASFTDKCGELPFPVQGAVRFSGQARFHPMKFACRLAEILRERGVKIYENTPAVALDDNMVLTGAGRVYGKNVLICSHYPFTNLRGFYFARIVQNRSYLAALKGAPELSGMYLDCEEAGLSFRSARVDGEPVLLLGWGSHKTGHETDVSHYGKLEEEAQKLYPGCSVESRWSAQDCMTNDHIPIIGRYRQFGDRVYLATGFNKWGMTGSMAAAGILSDLILSGKSEVADVFSPGRSDFRLQAGKFFQEAADTAANFFHGYTEIPKGGVAQLKNDEGGIVEFEGAKIGAYRDTDGGLHGVKTVCTHMRCPLKWNPEEKTWDCPCHGSRFDADGNILENPAFLPLDKRGPD</sequence>
<dbReference type="GO" id="GO:0046872">
    <property type="term" value="F:metal ion binding"/>
    <property type="evidence" value="ECO:0007669"/>
    <property type="project" value="UniProtKB-KW"/>
</dbReference>
<dbReference type="PANTHER" id="PTHR13847">
    <property type="entry name" value="SARCOSINE DEHYDROGENASE-RELATED"/>
    <property type="match status" value="1"/>
</dbReference>
<evidence type="ECO:0000256" key="4">
    <source>
        <dbReference type="ARBA" id="ARBA00023014"/>
    </source>
</evidence>